<evidence type="ECO:0000313" key="3">
    <source>
        <dbReference type="Proteomes" id="UP000799766"/>
    </source>
</evidence>
<dbReference type="Proteomes" id="UP000799766">
    <property type="component" value="Unassembled WGS sequence"/>
</dbReference>
<dbReference type="PANTHER" id="PTHR14614:SF104">
    <property type="entry name" value="N-METHYLTRANSFERASE, PUTATIVE (AFU_ORTHOLOGUE AFUA_1G17750)-RELATED"/>
    <property type="match status" value="1"/>
</dbReference>
<feature type="region of interest" description="Disordered" evidence="1">
    <location>
        <begin position="1"/>
        <end position="33"/>
    </location>
</feature>
<accession>A0A6A6NWA8</accession>
<name>A0A6A6NWA8_9PEZI</name>
<protein>
    <recommendedName>
        <fullName evidence="4">Methyltransferase-domain-containing protein</fullName>
    </recommendedName>
</protein>
<gene>
    <name evidence="2" type="ORF">BDY21DRAFT_288821</name>
</gene>
<organism evidence="2 3">
    <name type="scientific">Lineolata rhizophorae</name>
    <dbReference type="NCBI Taxonomy" id="578093"/>
    <lineage>
        <taxon>Eukaryota</taxon>
        <taxon>Fungi</taxon>
        <taxon>Dikarya</taxon>
        <taxon>Ascomycota</taxon>
        <taxon>Pezizomycotina</taxon>
        <taxon>Dothideomycetes</taxon>
        <taxon>Dothideomycetes incertae sedis</taxon>
        <taxon>Lineolatales</taxon>
        <taxon>Lineolataceae</taxon>
        <taxon>Lineolata</taxon>
    </lineage>
</organism>
<dbReference type="Gene3D" id="3.40.50.150">
    <property type="entry name" value="Vaccinia Virus protein VP39"/>
    <property type="match status" value="1"/>
</dbReference>
<dbReference type="AlphaFoldDB" id="A0A6A6NWA8"/>
<dbReference type="GO" id="GO:0008757">
    <property type="term" value="F:S-adenosylmethionine-dependent methyltransferase activity"/>
    <property type="evidence" value="ECO:0007669"/>
    <property type="project" value="UniProtKB-ARBA"/>
</dbReference>
<proteinExistence type="predicted"/>
<reference evidence="2" key="1">
    <citation type="journal article" date="2020" name="Stud. Mycol.">
        <title>101 Dothideomycetes genomes: a test case for predicting lifestyles and emergence of pathogens.</title>
        <authorList>
            <person name="Haridas S."/>
            <person name="Albert R."/>
            <person name="Binder M."/>
            <person name="Bloem J."/>
            <person name="Labutti K."/>
            <person name="Salamov A."/>
            <person name="Andreopoulos B."/>
            <person name="Baker S."/>
            <person name="Barry K."/>
            <person name="Bills G."/>
            <person name="Bluhm B."/>
            <person name="Cannon C."/>
            <person name="Castanera R."/>
            <person name="Culley D."/>
            <person name="Daum C."/>
            <person name="Ezra D."/>
            <person name="Gonzalez J."/>
            <person name="Henrissat B."/>
            <person name="Kuo A."/>
            <person name="Liang C."/>
            <person name="Lipzen A."/>
            <person name="Lutzoni F."/>
            <person name="Magnuson J."/>
            <person name="Mondo S."/>
            <person name="Nolan M."/>
            <person name="Ohm R."/>
            <person name="Pangilinan J."/>
            <person name="Park H.-J."/>
            <person name="Ramirez L."/>
            <person name="Alfaro M."/>
            <person name="Sun H."/>
            <person name="Tritt A."/>
            <person name="Yoshinaga Y."/>
            <person name="Zwiers L.-H."/>
            <person name="Turgeon B."/>
            <person name="Goodwin S."/>
            <person name="Spatafora J."/>
            <person name="Crous P."/>
            <person name="Grigoriev I."/>
        </authorList>
    </citation>
    <scope>NUCLEOTIDE SEQUENCE</scope>
    <source>
        <strain evidence="2">ATCC 16933</strain>
    </source>
</reference>
<dbReference type="InterPro" id="IPR019410">
    <property type="entry name" value="Methyltransf_16"/>
</dbReference>
<sequence>MPPSLQSLITAQPRTRPSPPHASSRPSAEAEDPADIFASALGSVFADDARDVHGDAATPVEYRAVRVADVVGEEERGRFAHYVWNAGVLVGEVCGGSRKVGTMGRGEGGNGVNGGEEEREKIEGGWWLTEEEETRWSVEGESVIELGAGAGLGGIMSVLGGAKRVTITDYPSSTLLTALTHNITTNVPPPLRATVTTMPHLWGDIHPPSPAACPAHAHAYTRVLAADCLWLSAQHAALARSMKHFLSPRDAGASVIVAAGFHTGRAKVAAFFEEAAPAEGLMVREIWEVDVRSGVRREWRTKREGEGVAERKAWLVLARLGVGVREEGSGEMVEA</sequence>
<dbReference type="OrthoDB" id="407325at2759"/>
<dbReference type="Pfam" id="PF10294">
    <property type="entry name" value="Methyltransf_16"/>
    <property type="match status" value="1"/>
</dbReference>
<dbReference type="SUPFAM" id="SSF53335">
    <property type="entry name" value="S-adenosyl-L-methionine-dependent methyltransferases"/>
    <property type="match status" value="1"/>
</dbReference>
<dbReference type="GO" id="GO:0005737">
    <property type="term" value="C:cytoplasm"/>
    <property type="evidence" value="ECO:0007669"/>
    <property type="project" value="TreeGrafter"/>
</dbReference>
<dbReference type="EMBL" id="MU001685">
    <property type="protein sequence ID" value="KAF2455757.1"/>
    <property type="molecule type" value="Genomic_DNA"/>
</dbReference>
<feature type="compositionally biased region" description="Polar residues" evidence="1">
    <location>
        <begin position="1"/>
        <end position="12"/>
    </location>
</feature>
<dbReference type="InterPro" id="IPR029063">
    <property type="entry name" value="SAM-dependent_MTases_sf"/>
</dbReference>
<evidence type="ECO:0008006" key="4">
    <source>
        <dbReference type="Google" id="ProtNLM"/>
    </source>
</evidence>
<evidence type="ECO:0000313" key="2">
    <source>
        <dbReference type="EMBL" id="KAF2455757.1"/>
    </source>
</evidence>
<dbReference type="PANTHER" id="PTHR14614">
    <property type="entry name" value="HEPATOCELLULAR CARCINOMA-ASSOCIATED ANTIGEN"/>
    <property type="match status" value="1"/>
</dbReference>
<evidence type="ECO:0000256" key="1">
    <source>
        <dbReference type="SAM" id="MobiDB-lite"/>
    </source>
</evidence>
<keyword evidence="3" id="KW-1185">Reference proteome</keyword>